<proteinExistence type="predicted"/>
<gene>
    <name evidence="3" type="ORF">CCO02nite_24370</name>
</gene>
<accession>A0A511JDB4</accession>
<feature type="domain" description="RNA polymerase sigma-70 region 2" evidence="2">
    <location>
        <begin position="27"/>
        <end position="86"/>
    </location>
</feature>
<feature type="compositionally biased region" description="Polar residues" evidence="1">
    <location>
        <begin position="101"/>
        <end position="126"/>
    </location>
</feature>
<dbReference type="InterPro" id="IPR007627">
    <property type="entry name" value="RNA_pol_sigma70_r2"/>
</dbReference>
<dbReference type="Gene3D" id="1.10.1740.10">
    <property type="match status" value="1"/>
</dbReference>
<dbReference type="Pfam" id="PF04542">
    <property type="entry name" value="Sigma70_r2"/>
    <property type="match status" value="1"/>
</dbReference>
<reference evidence="3 4" key="1">
    <citation type="submission" date="2019-07" db="EMBL/GenBank/DDBJ databases">
        <title>Whole genome shotgun sequence of Cellulomonas composti NBRC 100758.</title>
        <authorList>
            <person name="Hosoyama A."/>
            <person name="Uohara A."/>
            <person name="Ohji S."/>
            <person name="Ichikawa N."/>
        </authorList>
    </citation>
    <scope>NUCLEOTIDE SEQUENCE [LARGE SCALE GENOMIC DNA]</scope>
    <source>
        <strain evidence="3 4">NBRC 100758</strain>
    </source>
</reference>
<protein>
    <recommendedName>
        <fullName evidence="2">RNA polymerase sigma-70 region 2 domain-containing protein</fullName>
    </recommendedName>
</protein>
<dbReference type="GO" id="GO:0006352">
    <property type="term" value="P:DNA-templated transcription initiation"/>
    <property type="evidence" value="ECO:0007669"/>
    <property type="project" value="InterPro"/>
</dbReference>
<sequence length="144" mass="15653">MLDVVEPIGGALVLSRTPGEGDLVADLATQHAPALYRIALGICRDRTDAQDLVQATLLRLLTQPAFGHARRPLAYARTVMVRLYLDGSTWTDAPRSPLPPSSLQTWPVRSTRSRGSTPCTPRSRCSGTCRPGRGPSWRCATSRT</sequence>
<keyword evidence="4" id="KW-1185">Reference proteome</keyword>
<dbReference type="AlphaFoldDB" id="A0A511JDB4"/>
<feature type="region of interest" description="Disordered" evidence="1">
    <location>
        <begin position="89"/>
        <end position="144"/>
    </location>
</feature>
<evidence type="ECO:0000313" key="3">
    <source>
        <dbReference type="EMBL" id="GEL95779.1"/>
    </source>
</evidence>
<dbReference type="OrthoDB" id="4864396at2"/>
<organism evidence="3 4">
    <name type="scientific">Cellulomonas composti</name>
    <dbReference type="NCBI Taxonomy" id="266130"/>
    <lineage>
        <taxon>Bacteria</taxon>
        <taxon>Bacillati</taxon>
        <taxon>Actinomycetota</taxon>
        <taxon>Actinomycetes</taxon>
        <taxon>Micrococcales</taxon>
        <taxon>Cellulomonadaceae</taxon>
        <taxon>Cellulomonas</taxon>
    </lineage>
</organism>
<dbReference type="Proteomes" id="UP000321720">
    <property type="component" value="Unassembled WGS sequence"/>
</dbReference>
<evidence type="ECO:0000259" key="2">
    <source>
        <dbReference type="Pfam" id="PF04542"/>
    </source>
</evidence>
<evidence type="ECO:0000313" key="4">
    <source>
        <dbReference type="Proteomes" id="UP000321720"/>
    </source>
</evidence>
<dbReference type="GO" id="GO:0003700">
    <property type="term" value="F:DNA-binding transcription factor activity"/>
    <property type="evidence" value="ECO:0007669"/>
    <property type="project" value="InterPro"/>
</dbReference>
<comment type="caution">
    <text evidence="3">The sequence shown here is derived from an EMBL/GenBank/DDBJ whole genome shotgun (WGS) entry which is preliminary data.</text>
</comment>
<dbReference type="SUPFAM" id="SSF88946">
    <property type="entry name" value="Sigma2 domain of RNA polymerase sigma factors"/>
    <property type="match status" value="1"/>
</dbReference>
<evidence type="ECO:0000256" key="1">
    <source>
        <dbReference type="SAM" id="MobiDB-lite"/>
    </source>
</evidence>
<dbReference type="EMBL" id="BJWG01000011">
    <property type="protein sequence ID" value="GEL95779.1"/>
    <property type="molecule type" value="Genomic_DNA"/>
</dbReference>
<name>A0A511JDB4_9CELL</name>
<dbReference type="InterPro" id="IPR013325">
    <property type="entry name" value="RNA_pol_sigma_r2"/>
</dbReference>